<gene>
    <name evidence="1" type="ORF">QE152_g31103</name>
</gene>
<keyword evidence="2" id="KW-1185">Reference proteome</keyword>
<dbReference type="Proteomes" id="UP001458880">
    <property type="component" value="Unassembled WGS sequence"/>
</dbReference>
<accession>A0AAW1JCJ4</accession>
<name>A0AAW1JCJ4_POPJA</name>
<evidence type="ECO:0000313" key="1">
    <source>
        <dbReference type="EMBL" id="KAK9700637.1"/>
    </source>
</evidence>
<proteinExistence type="predicted"/>
<dbReference type="AlphaFoldDB" id="A0AAW1JCJ4"/>
<protein>
    <submittedName>
        <fullName evidence="1">Uncharacterized protein</fullName>
    </submittedName>
</protein>
<reference evidence="1 2" key="1">
    <citation type="journal article" date="2024" name="BMC Genomics">
        <title>De novo assembly and annotation of Popillia japonica's genome with initial clues to its potential as an invasive pest.</title>
        <authorList>
            <person name="Cucini C."/>
            <person name="Boschi S."/>
            <person name="Funari R."/>
            <person name="Cardaioli E."/>
            <person name="Iannotti N."/>
            <person name="Marturano G."/>
            <person name="Paoli F."/>
            <person name="Bruttini M."/>
            <person name="Carapelli A."/>
            <person name="Frati F."/>
            <person name="Nardi F."/>
        </authorList>
    </citation>
    <scope>NUCLEOTIDE SEQUENCE [LARGE SCALE GENOMIC DNA]</scope>
    <source>
        <strain evidence="1">DMR45628</strain>
    </source>
</reference>
<sequence>MTKKAVDWDAFNNSIEILRGTSEMSDHVAFTSVIKQAYKSSLNQGETSRRGPYWWTDDIAEGRAKCIAARRELT</sequence>
<organism evidence="1 2">
    <name type="scientific">Popillia japonica</name>
    <name type="common">Japanese beetle</name>
    <dbReference type="NCBI Taxonomy" id="7064"/>
    <lineage>
        <taxon>Eukaryota</taxon>
        <taxon>Metazoa</taxon>
        <taxon>Ecdysozoa</taxon>
        <taxon>Arthropoda</taxon>
        <taxon>Hexapoda</taxon>
        <taxon>Insecta</taxon>
        <taxon>Pterygota</taxon>
        <taxon>Neoptera</taxon>
        <taxon>Endopterygota</taxon>
        <taxon>Coleoptera</taxon>
        <taxon>Polyphaga</taxon>
        <taxon>Scarabaeiformia</taxon>
        <taxon>Scarabaeidae</taxon>
        <taxon>Rutelinae</taxon>
        <taxon>Popillia</taxon>
    </lineage>
</organism>
<comment type="caution">
    <text evidence="1">The sequence shown here is derived from an EMBL/GenBank/DDBJ whole genome shotgun (WGS) entry which is preliminary data.</text>
</comment>
<evidence type="ECO:0000313" key="2">
    <source>
        <dbReference type="Proteomes" id="UP001458880"/>
    </source>
</evidence>
<dbReference type="EMBL" id="JASPKY010000433">
    <property type="protein sequence ID" value="KAK9700637.1"/>
    <property type="molecule type" value="Genomic_DNA"/>
</dbReference>